<evidence type="ECO:0000256" key="1">
    <source>
        <dbReference type="SAM" id="MobiDB-lite"/>
    </source>
</evidence>
<sequence>MPAASSSSSPPTPRPETALFDFDDLEEQGSGLTAPAPRSPAALVVKAAAAPAVAMPRHGAAARNHSKPRAALRHFLTFGGGNYQASALRLANEVRALGPDVFQEVHAFTEFPDAVAEDPRWERHTRGDSKGYGWWFWKSALVNHLLREGTLRDGDTLAYGDAGCVVNRGSQRAWLSLIQRVEDPQGVDLVAFQHEHLEKGYTKGDTFEHFGMRWDSEDYGLTCQCVGGYWVTRINSRTREFLARWEELCANTNLISDDPPTIHNPSFIANRHDQSLLSMLVKSNKPVYVRADGAHFNAGRAVDARATCWRQPASERHRKFGVPDLKVVVLRDCGWPVTNDPAQPIAAARLSDSALFGGRGGHFEECD</sequence>
<gene>
    <name evidence="2" type="ORF">AMON00008_LOCUS28600</name>
</gene>
<feature type="region of interest" description="Disordered" evidence="1">
    <location>
        <begin position="1"/>
        <end position="37"/>
    </location>
</feature>
<proteinExistence type="predicted"/>
<name>A0A7S4R3I3_9DINO</name>
<evidence type="ECO:0000313" key="2">
    <source>
        <dbReference type="EMBL" id="CAE4600107.1"/>
    </source>
</evidence>
<reference evidence="2" key="1">
    <citation type="submission" date="2021-01" db="EMBL/GenBank/DDBJ databases">
        <authorList>
            <person name="Corre E."/>
            <person name="Pelletier E."/>
            <person name="Niang G."/>
            <person name="Scheremetjew M."/>
            <person name="Finn R."/>
            <person name="Kale V."/>
            <person name="Holt S."/>
            <person name="Cochrane G."/>
            <person name="Meng A."/>
            <person name="Brown T."/>
            <person name="Cohen L."/>
        </authorList>
    </citation>
    <scope>NUCLEOTIDE SEQUENCE</scope>
    <source>
        <strain evidence="2">CCMP3105</strain>
    </source>
</reference>
<accession>A0A7S4R3I3</accession>
<protein>
    <submittedName>
        <fullName evidence="2">Uncharacterized protein</fullName>
    </submittedName>
</protein>
<dbReference type="EMBL" id="HBNR01041220">
    <property type="protein sequence ID" value="CAE4600107.1"/>
    <property type="molecule type" value="Transcribed_RNA"/>
</dbReference>
<organism evidence="2">
    <name type="scientific">Alexandrium monilatum</name>
    <dbReference type="NCBI Taxonomy" id="311494"/>
    <lineage>
        <taxon>Eukaryota</taxon>
        <taxon>Sar</taxon>
        <taxon>Alveolata</taxon>
        <taxon>Dinophyceae</taxon>
        <taxon>Gonyaulacales</taxon>
        <taxon>Pyrocystaceae</taxon>
        <taxon>Alexandrium</taxon>
    </lineage>
</organism>
<dbReference type="AlphaFoldDB" id="A0A7S4R3I3"/>